<evidence type="ECO:0000256" key="1">
    <source>
        <dbReference type="ARBA" id="ARBA00022729"/>
    </source>
</evidence>
<dbReference type="EMBL" id="WNZX01000006">
    <property type="protein sequence ID" value="MUG70964.1"/>
    <property type="molecule type" value="Genomic_DNA"/>
</dbReference>
<dbReference type="RefSeq" id="WP_155614564.1">
    <property type="nucleotide sequence ID" value="NZ_WNZX01000006.1"/>
</dbReference>
<dbReference type="AlphaFoldDB" id="A0A7X2Z9R6"/>
<feature type="signal peptide" evidence="2">
    <location>
        <begin position="1"/>
        <end position="25"/>
    </location>
</feature>
<comment type="caution">
    <text evidence="5">The sequence shown here is derived from an EMBL/GenBank/DDBJ whole genome shotgun (WGS) entry which is preliminary data.</text>
</comment>
<dbReference type="InterPro" id="IPR036582">
    <property type="entry name" value="Mao_N_sf"/>
</dbReference>
<dbReference type="Pfam" id="PF11611">
    <property type="entry name" value="DUF4352"/>
    <property type="match status" value="1"/>
</dbReference>
<gene>
    <name evidence="5" type="ORF">GNP93_09755</name>
</gene>
<dbReference type="SUPFAM" id="SSF55383">
    <property type="entry name" value="Copper amine oxidase, domain N"/>
    <property type="match status" value="1"/>
</dbReference>
<evidence type="ECO:0008006" key="7">
    <source>
        <dbReference type="Google" id="ProtNLM"/>
    </source>
</evidence>
<protein>
    <recommendedName>
        <fullName evidence="7">Copper amine oxidase N-terminal domain-containing protein</fullName>
    </recommendedName>
</protein>
<reference evidence="5 6" key="1">
    <citation type="submission" date="2019-11" db="EMBL/GenBank/DDBJ databases">
        <title>Draft genome sequences of five Paenibacillus species of dairy origin.</title>
        <authorList>
            <person name="Olajide A.M."/>
            <person name="Chen S."/>
            <person name="Lapointe G."/>
        </authorList>
    </citation>
    <scope>NUCLEOTIDE SEQUENCE [LARGE SCALE GENOMIC DNA]</scope>
    <source>
        <strain evidence="5 6">2CS3</strain>
    </source>
</reference>
<evidence type="ECO:0000259" key="3">
    <source>
        <dbReference type="Pfam" id="PF07833"/>
    </source>
</evidence>
<dbReference type="Proteomes" id="UP000450917">
    <property type="component" value="Unassembled WGS sequence"/>
</dbReference>
<dbReference type="InterPro" id="IPR029050">
    <property type="entry name" value="Immunoprotect_excell_Ig-like"/>
</dbReference>
<dbReference type="InterPro" id="IPR029051">
    <property type="entry name" value="DUF4352"/>
</dbReference>
<dbReference type="PROSITE" id="PS00962">
    <property type="entry name" value="RIBOSOMAL_S2_1"/>
    <property type="match status" value="1"/>
</dbReference>
<accession>A0A7X2Z9R6</accession>
<organism evidence="5 6">
    <name type="scientific">Paenibacillus validus</name>
    <dbReference type="NCBI Taxonomy" id="44253"/>
    <lineage>
        <taxon>Bacteria</taxon>
        <taxon>Bacillati</taxon>
        <taxon>Bacillota</taxon>
        <taxon>Bacilli</taxon>
        <taxon>Bacillales</taxon>
        <taxon>Paenibacillaceae</taxon>
        <taxon>Paenibacillus</taxon>
    </lineage>
</organism>
<dbReference type="InterPro" id="IPR012854">
    <property type="entry name" value="Cu_amine_oxidase-like_N"/>
</dbReference>
<dbReference type="GO" id="GO:0006412">
    <property type="term" value="P:translation"/>
    <property type="evidence" value="ECO:0007669"/>
    <property type="project" value="InterPro"/>
</dbReference>
<dbReference type="GO" id="GO:0005840">
    <property type="term" value="C:ribosome"/>
    <property type="evidence" value="ECO:0007669"/>
    <property type="project" value="InterPro"/>
</dbReference>
<sequence length="257" mass="27874">MKKKLLLTTGLSALVATSVYVGAFAASNLQEIQAYLNMGIKFKLNGKAWQAQDEAGNVINPITYNGTTYLPARAVGEAFGVKVGWDAENNTVLLGENGTTETIVKGSSRSNPAVKGDLLTFKVKNFADDYEGTLKVHEVIRGEQAGKMLKEANQFNEEAKESSEYILAKIEVKITKNAKDGAQVSINNALFDAVSGEGRDYEHVFAVTPSPEISTKLYTNASHTGWAVFQVDKADKNPVLTFARNYDGTGGVWVKLQ</sequence>
<proteinExistence type="predicted"/>
<dbReference type="InterPro" id="IPR018130">
    <property type="entry name" value="Ribosomal_uS2_CS"/>
</dbReference>
<dbReference type="GO" id="GO:0003735">
    <property type="term" value="F:structural constituent of ribosome"/>
    <property type="evidence" value="ECO:0007669"/>
    <property type="project" value="InterPro"/>
</dbReference>
<feature type="domain" description="DUF4352" evidence="4">
    <location>
        <begin position="151"/>
        <end position="243"/>
    </location>
</feature>
<feature type="domain" description="Copper amine oxidase-like N-terminal" evidence="3">
    <location>
        <begin position="60"/>
        <end position="107"/>
    </location>
</feature>
<evidence type="ECO:0000313" key="5">
    <source>
        <dbReference type="EMBL" id="MUG70964.1"/>
    </source>
</evidence>
<feature type="chain" id="PRO_5031499641" description="Copper amine oxidase N-terminal domain-containing protein" evidence="2">
    <location>
        <begin position="26"/>
        <end position="257"/>
    </location>
</feature>
<dbReference type="Pfam" id="PF07833">
    <property type="entry name" value="Cu_amine_oxidN1"/>
    <property type="match status" value="1"/>
</dbReference>
<keyword evidence="6" id="KW-1185">Reference proteome</keyword>
<evidence type="ECO:0000313" key="6">
    <source>
        <dbReference type="Proteomes" id="UP000450917"/>
    </source>
</evidence>
<dbReference type="Gene3D" id="2.60.40.1240">
    <property type="match status" value="1"/>
</dbReference>
<evidence type="ECO:0000256" key="2">
    <source>
        <dbReference type="SAM" id="SignalP"/>
    </source>
</evidence>
<keyword evidence="1 2" id="KW-0732">Signal</keyword>
<evidence type="ECO:0000259" key="4">
    <source>
        <dbReference type="Pfam" id="PF11611"/>
    </source>
</evidence>
<name>A0A7X2Z9R6_9BACL</name>